<dbReference type="PANTHER" id="PTHR13817">
    <property type="entry name" value="TITIN"/>
    <property type="match status" value="1"/>
</dbReference>
<evidence type="ECO:0000256" key="2">
    <source>
        <dbReference type="SAM" id="MobiDB-lite"/>
    </source>
</evidence>
<evidence type="ECO:0000313" key="5">
    <source>
        <dbReference type="Proteomes" id="UP000013827"/>
    </source>
</evidence>
<feature type="compositionally biased region" description="Low complexity" evidence="2">
    <location>
        <begin position="335"/>
        <end position="361"/>
    </location>
</feature>
<dbReference type="Gene3D" id="2.60.40.10">
    <property type="entry name" value="Immunoglobulins"/>
    <property type="match status" value="3"/>
</dbReference>
<dbReference type="CDD" id="cd00063">
    <property type="entry name" value="FN3"/>
    <property type="match status" value="3"/>
</dbReference>
<dbReference type="EnsemblProtists" id="EOD30420">
    <property type="protein sequence ID" value="EOD30420"/>
    <property type="gene ID" value="EMIHUDRAFT_232944"/>
</dbReference>
<feature type="domain" description="Fibronectin type-III" evidence="3">
    <location>
        <begin position="244"/>
        <end position="346"/>
    </location>
</feature>
<dbReference type="InterPro" id="IPR003961">
    <property type="entry name" value="FN3_dom"/>
</dbReference>
<reference evidence="5" key="1">
    <citation type="journal article" date="2013" name="Nature">
        <title>Pan genome of the phytoplankton Emiliania underpins its global distribution.</title>
        <authorList>
            <person name="Read B.A."/>
            <person name="Kegel J."/>
            <person name="Klute M.J."/>
            <person name="Kuo A."/>
            <person name="Lefebvre S.C."/>
            <person name="Maumus F."/>
            <person name="Mayer C."/>
            <person name="Miller J."/>
            <person name="Monier A."/>
            <person name="Salamov A."/>
            <person name="Young J."/>
            <person name="Aguilar M."/>
            <person name="Claverie J.M."/>
            <person name="Frickenhaus S."/>
            <person name="Gonzalez K."/>
            <person name="Herman E.K."/>
            <person name="Lin Y.C."/>
            <person name="Napier J."/>
            <person name="Ogata H."/>
            <person name="Sarno A.F."/>
            <person name="Shmutz J."/>
            <person name="Schroeder D."/>
            <person name="de Vargas C."/>
            <person name="Verret F."/>
            <person name="von Dassow P."/>
            <person name="Valentin K."/>
            <person name="Van de Peer Y."/>
            <person name="Wheeler G."/>
            <person name="Dacks J.B."/>
            <person name="Delwiche C.F."/>
            <person name="Dyhrman S.T."/>
            <person name="Glockner G."/>
            <person name="John U."/>
            <person name="Richards T."/>
            <person name="Worden A.Z."/>
            <person name="Zhang X."/>
            <person name="Grigoriev I.V."/>
            <person name="Allen A.E."/>
            <person name="Bidle K."/>
            <person name="Borodovsky M."/>
            <person name="Bowler C."/>
            <person name="Brownlee C."/>
            <person name="Cock J.M."/>
            <person name="Elias M."/>
            <person name="Gladyshev V.N."/>
            <person name="Groth M."/>
            <person name="Guda C."/>
            <person name="Hadaegh A."/>
            <person name="Iglesias-Rodriguez M.D."/>
            <person name="Jenkins J."/>
            <person name="Jones B.M."/>
            <person name="Lawson T."/>
            <person name="Leese F."/>
            <person name="Lindquist E."/>
            <person name="Lobanov A."/>
            <person name="Lomsadze A."/>
            <person name="Malik S.B."/>
            <person name="Marsh M.E."/>
            <person name="Mackinder L."/>
            <person name="Mock T."/>
            <person name="Mueller-Roeber B."/>
            <person name="Pagarete A."/>
            <person name="Parker M."/>
            <person name="Probert I."/>
            <person name="Quesneville H."/>
            <person name="Raines C."/>
            <person name="Rensing S.A."/>
            <person name="Riano-Pachon D.M."/>
            <person name="Richier S."/>
            <person name="Rokitta S."/>
            <person name="Shiraiwa Y."/>
            <person name="Soanes D.M."/>
            <person name="van der Giezen M."/>
            <person name="Wahlund T.M."/>
            <person name="Williams B."/>
            <person name="Wilson W."/>
            <person name="Wolfe G."/>
            <person name="Wurch L.L."/>
        </authorList>
    </citation>
    <scope>NUCLEOTIDE SEQUENCE</scope>
</reference>
<reference evidence="4" key="2">
    <citation type="submission" date="2024-10" db="UniProtKB">
        <authorList>
            <consortium name="EnsemblProtists"/>
        </authorList>
    </citation>
    <scope>IDENTIFICATION</scope>
</reference>
<protein>
    <recommendedName>
        <fullName evidence="3">Fibronectin type-III domain-containing protein</fullName>
    </recommendedName>
</protein>
<keyword evidence="5" id="KW-1185">Reference proteome</keyword>
<feature type="compositionally biased region" description="Basic and acidic residues" evidence="2">
    <location>
        <begin position="368"/>
        <end position="383"/>
    </location>
</feature>
<accession>A0A0D3K3T5</accession>
<dbReference type="STRING" id="2903.R1EUZ6"/>
<dbReference type="HOGENOM" id="CLU_741011_0_0_1"/>
<proteinExistence type="predicted"/>
<feature type="region of interest" description="Disordered" evidence="2">
    <location>
        <begin position="333"/>
        <end position="404"/>
    </location>
</feature>
<dbReference type="PANTHER" id="PTHR13817:SF73">
    <property type="entry name" value="FIBRONECTIN TYPE-III DOMAIN-CONTAINING PROTEIN"/>
    <property type="match status" value="1"/>
</dbReference>
<keyword evidence="1" id="KW-0677">Repeat</keyword>
<dbReference type="PaxDb" id="2903-EOD30420"/>
<sequence length="404" mass="41860">MGLDPLSGRLSHDKLSQAASFHASSSGYCRAGEDSIRVAWVVPQGAKPQSFAAVSLRAEGSSRWLRVDAVSGKLDQPDALPLPLKSTSCVVKGVDPKATYVARVRLGNQSGWGPDSPASKSLTLASLLPTAPAAPLLFDKTSLRVHFSLPPVRPGASAHGNVTVHVSLGNGMWQAVDATSSTLISSNGSGTAHWADSRVALVKGLAEGLSYRAKVSAKNACGWGAHSPVSEPLTLGAAALKPIAPAAPLLEAVDSTSLRVHFSPPPVRPGAPAHDFVTVHVSDGGAVVDAASSTLKPGLAFVAVVGFALVKGLSKEVSYRAKVSVRNIHGWGAHSPSSEPLQLPEPASPVSGPVSGPASPEVEVTGSKSREERDAELRKRSVDVDAEVVDVDAPRYPKRSKQES</sequence>
<evidence type="ECO:0000256" key="1">
    <source>
        <dbReference type="ARBA" id="ARBA00022737"/>
    </source>
</evidence>
<evidence type="ECO:0000313" key="4">
    <source>
        <dbReference type="EnsemblProtists" id="EOD30420"/>
    </source>
</evidence>
<dbReference type="RefSeq" id="XP_005782849.1">
    <property type="nucleotide sequence ID" value="XM_005782792.1"/>
</dbReference>
<dbReference type="PROSITE" id="PS50853">
    <property type="entry name" value="FN3"/>
    <property type="match status" value="2"/>
</dbReference>
<evidence type="ECO:0000259" key="3">
    <source>
        <dbReference type="PROSITE" id="PS50853"/>
    </source>
</evidence>
<dbReference type="SMART" id="SM00060">
    <property type="entry name" value="FN3"/>
    <property type="match status" value="3"/>
</dbReference>
<dbReference type="SUPFAM" id="SSF49265">
    <property type="entry name" value="Fibronectin type III"/>
    <property type="match status" value="2"/>
</dbReference>
<dbReference type="Proteomes" id="UP000013827">
    <property type="component" value="Unassembled WGS sequence"/>
</dbReference>
<dbReference type="KEGG" id="ehx:EMIHUDRAFT_232944"/>
<feature type="compositionally biased region" description="Basic and acidic residues" evidence="2">
    <location>
        <begin position="392"/>
        <end position="404"/>
    </location>
</feature>
<dbReference type="InterPro" id="IPR036116">
    <property type="entry name" value="FN3_sf"/>
</dbReference>
<name>A0A0D3K3T5_EMIH1</name>
<feature type="domain" description="Fibronectin type-III" evidence="3">
    <location>
        <begin position="17"/>
        <end position="127"/>
    </location>
</feature>
<dbReference type="GeneID" id="17275694"/>
<dbReference type="InterPro" id="IPR050964">
    <property type="entry name" value="Striated_Muscle_Regulatory"/>
</dbReference>
<organism evidence="4 5">
    <name type="scientific">Emiliania huxleyi (strain CCMP1516)</name>
    <dbReference type="NCBI Taxonomy" id="280463"/>
    <lineage>
        <taxon>Eukaryota</taxon>
        <taxon>Haptista</taxon>
        <taxon>Haptophyta</taxon>
        <taxon>Prymnesiophyceae</taxon>
        <taxon>Isochrysidales</taxon>
        <taxon>Noelaerhabdaceae</taxon>
        <taxon>Emiliania</taxon>
    </lineage>
</organism>
<dbReference type="InterPro" id="IPR013783">
    <property type="entry name" value="Ig-like_fold"/>
</dbReference>
<dbReference type="AlphaFoldDB" id="A0A0D3K3T5"/>